<dbReference type="PANTHER" id="PTHR34978">
    <property type="entry name" value="POSSIBLE SENSOR-TRANSDUCER PROTEIN BLAR"/>
    <property type="match status" value="1"/>
</dbReference>
<evidence type="ECO:0000256" key="1">
    <source>
        <dbReference type="SAM" id="MobiDB-lite"/>
    </source>
</evidence>
<accession>A0A517RII8</accession>
<feature type="domain" description="Peptidase M56" evidence="3">
    <location>
        <begin position="152"/>
        <end position="345"/>
    </location>
</feature>
<dbReference type="KEGG" id="gaz:Pan241w_37980"/>
<evidence type="ECO:0000256" key="2">
    <source>
        <dbReference type="SAM" id="Phobius"/>
    </source>
</evidence>
<organism evidence="4 5">
    <name type="scientific">Gimesia alba</name>
    <dbReference type="NCBI Taxonomy" id="2527973"/>
    <lineage>
        <taxon>Bacteria</taxon>
        <taxon>Pseudomonadati</taxon>
        <taxon>Planctomycetota</taxon>
        <taxon>Planctomycetia</taxon>
        <taxon>Planctomycetales</taxon>
        <taxon>Planctomycetaceae</taxon>
        <taxon>Gimesia</taxon>
    </lineage>
</organism>
<dbReference type="InterPro" id="IPR052173">
    <property type="entry name" value="Beta-lactam_resp_regulator"/>
</dbReference>
<evidence type="ECO:0000313" key="4">
    <source>
        <dbReference type="EMBL" id="QDT43696.1"/>
    </source>
</evidence>
<feature type="transmembrane region" description="Helical" evidence="2">
    <location>
        <begin position="361"/>
        <end position="378"/>
    </location>
</feature>
<feature type="region of interest" description="Disordered" evidence="1">
    <location>
        <begin position="74"/>
        <end position="108"/>
    </location>
</feature>
<dbReference type="PANTHER" id="PTHR34978:SF3">
    <property type="entry name" value="SLR0241 PROTEIN"/>
    <property type="match status" value="1"/>
</dbReference>
<dbReference type="Gene3D" id="3.40.30.10">
    <property type="entry name" value="Glutaredoxin"/>
    <property type="match status" value="1"/>
</dbReference>
<dbReference type="InterPro" id="IPR036249">
    <property type="entry name" value="Thioredoxin-like_sf"/>
</dbReference>
<dbReference type="SUPFAM" id="SSF52833">
    <property type="entry name" value="Thioredoxin-like"/>
    <property type="match status" value="1"/>
</dbReference>
<sequence length="997" mass="114661">MNTLLNLMLSNALVAAILFAILMLLRRWIKNPAMLHLCLLLILVKLITPAYWQPEFTLFTSEFQKATVAERQIRPEEATESAEAEQTIPPVHPKTVPASDKMNDRLPGKQVPAQETLSQFLSSIPPYEETASKSAWQVEIFAEPLTGAELTTRVCTLIWLTGTTAWFLLAIWRIIRFQKYLRQALPASLELNETAKTLAQRIGLKSVPQIEMVSGNVSPLLWACFSRARIILPSRLLEQLNDAEIETLLLHELAHYRRRDHLVRLLELLTTGVYWWNPMLWWVRREIRIAEEACCDAWVVETLPEKRRSYAEVLVKAIGFVSHPQRVMGATGIGSQDVLEQRLKRIMCDSLNRNVSHWMKFVTVVIAIVLLPFAPMLGQSAPRTPTVVDKQTLPTVEEILAGYRANFKKLMPVEMTYRVLTQDNMNCINEDRRQLKGLEMILKLDRVELSNAIKQIREQILENDDYFRMITLDFVEKSRRLKENLTPEAIKTRLSESVAEHRYLWTDGKSFHYRWSTDAKNPEAELNRGPVWPAENLNTHYHSIKMISWSNKNQPPMRHWYGNGPDNRFTRAKIGNKLSDIYSFKTIAPLGLKEFKWNENYLSGLDYAMSRSTDHYQMIGRVEYQGRPVILIDGFFAPVNKETGLRNRIRAWIDPAQGYLPLRLESALVDDVNKVVRGLHHETEVLEVKKVADGYYPVRIKYQEYTFDSLGIEKQIKEIGVENLEDRPLPELPLVPGHVKIWEATEFTPRKAIEPATLTLEFPKGTIYENEIDGNKYHAGEPQPIPPSPEYAPKLQVGEIAPTLEVARWLDGKTRNLDDFRGKVVVLLFMDISAFSNIQDEMRPQLRMMMDWLKQIQQKYAAQGVVFIDIHPVGTTPDQINAYQNFRQSKSLAAIDSGTNLKVGTTLKKYSDPGEMNAFLIGRDGRIVMSTDSAVDHHFENYYYYAATKLKIPLEFQENLSEEEAMHQSMRILEFIVREQIDNALEGKKPSLLIPEK</sequence>
<keyword evidence="5" id="KW-1185">Reference proteome</keyword>
<feature type="transmembrane region" description="Helical" evidence="2">
    <location>
        <begin position="6"/>
        <end position="25"/>
    </location>
</feature>
<proteinExistence type="predicted"/>
<protein>
    <submittedName>
        <fullName evidence="4">Methicillin resistance mecR1 protein</fullName>
    </submittedName>
</protein>
<dbReference type="EMBL" id="CP036269">
    <property type="protein sequence ID" value="QDT43696.1"/>
    <property type="molecule type" value="Genomic_DNA"/>
</dbReference>
<evidence type="ECO:0000259" key="3">
    <source>
        <dbReference type="Pfam" id="PF05569"/>
    </source>
</evidence>
<feature type="transmembrane region" description="Helical" evidence="2">
    <location>
        <begin position="157"/>
        <end position="175"/>
    </location>
</feature>
<dbReference type="InterPro" id="IPR008756">
    <property type="entry name" value="Peptidase_M56"/>
</dbReference>
<evidence type="ECO:0000313" key="5">
    <source>
        <dbReference type="Proteomes" id="UP000317171"/>
    </source>
</evidence>
<reference evidence="4 5" key="1">
    <citation type="submission" date="2019-02" db="EMBL/GenBank/DDBJ databases">
        <title>Deep-cultivation of Planctomycetes and their phenomic and genomic characterization uncovers novel biology.</title>
        <authorList>
            <person name="Wiegand S."/>
            <person name="Jogler M."/>
            <person name="Boedeker C."/>
            <person name="Pinto D."/>
            <person name="Vollmers J."/>
            <person name="Rivas-Marin E."/>
            <person name="Kohn T."/>
            <person name="Peeters S.H."/>
            <person name="Heuer A."/>
            <person name="Rast P."/>
            <person name="Oberbeckmann S."/>
            <person name="Bunk B."/>
            <person name="Jeske O."/>
            <person name="Meyerdierks A."/>
            <person name="Storesund J.E."/>
            <person name="Kallscheuer N."/>
            <person name="Luecker S."/>
            <person name="Lage O.M."/>
            <person name="Pohl T."/>
            <person name="Merkel B.J."/>
            <person name="Hornburger P."/>
            <person name="Mueller R.-W."/>
            <person name="Bruemmer F."/>
            <person name="Labrenz M."/>
            <person name="Spormann A.M."/>
            <person name="Op den Camp H."/>
            <person name="Overmann J."/>
            <person name="Amann R."/>
            <person name="Jetten M.S.M."/>
            <person name="Mascher T."/>
            <person name="Medema M.H."/>
            <person name="Devos D.P."/>
            <person name="Kaster A.-K."/>
            <person name="Ovreas L."/>
            <person name="Rohde M."/>
            <person name="Galperin M.Y."/>
            <person name="Jogler C."/>
        </authorList>
    </citation>
    <scope>NUCLEOTIDE SEQUENCE [LARGE SCALE GENOMIC DNA]</scope>
    <source>
        <strain evidence="4 5">Pan241w</strain>
    </source>
</reference>
<dbReference type="RefSeq" id="WP_145218572.1">
    <property type="nucleotide sequence ID" value="NZ_CP036269.1"/>
</dbReference>
<name>A0A517RII8_9PLAN</name>
<gene>
    <name evidence="4" type="primary">mecR1_3</name>
    <name evidence="4" type="ORF">Pan241w_37980</name>
</gene>
<keyword evidence="2" id="KW-0812">Transmembrane</keyword>
<keyword evidence="2" id="KW-1133">Transmembrane helix</keyword>
<feature type="transmembrane region" description="Helical" evidence="2">
    <location>
        <begin position="32"/>
        <end position="52"/>
    </location>
</feature>
<dbReference type="Gene3D" id="3.30.2010.10">
    <property type="entry name" value="Metalloproteases ('zincins'), catalytic domain"/>
    <property type="match status" value="1"/>
</dbReference>
<dbReference type="CDD" id="cd07341">
    <property type="entry name" value="M56_BlaR1_MecR1_like"/>
    <property type="match status" value="1"/>
</dbReference>
<dbReference type="Pfam" id="PF05569">
    <property type="entry name" value="Peptidase_M56"/>
    <property type="match status" value="1"/>
</dbReference>
<keyword evidence="2" id="KW-0472">Membrane</keyword>
<dbReference type="Proteomes" id="UP000317171">
    <property type="component" value="Chromosome"/>
</dbReference>
<dbReference type="OrthoDB" id="291597at2"/>
<dbReference type="AlphaFoldDB" id="A0A517RII8"/>